<comment type="caution">
    <text evidence="1">The sequence shown here is derived from an EMBL/GenBank/DDBJ whole genome shotgun (WGS) entry which is preliminary data.</text>
</comment>
<evidence type="ECO:0000313" key="2">
    <source>
        <dbReference type="Proteomes" id="UP000186817"/>
    </source>
</evidence>
<dbReference type="Proteomes" id="UP000186817">
    <property type="component" value="Unassembled WGS sequence"/>
</dbReference>
<proteinExistence type="predicted"/>
<reference evidence="1 2" key="1">
    <citation type="submission" date="2016-02" db="EMBL/GenBank/DDBJ databases">
        <title>Genome analysis of coral dinoflagellate symbionts highlights evolutionary adaptations to a symbiotic lifestyle.</title>
        <authorList>
            <person name="Aranda M."/>
            <person name="Li Y."/>
            <person name="Liew Y.J."/>
            <person name="Baumgarten S."/>
            <person name="Simakov O."/>
            <person name="Wilson M."/>
            <person name="Piel J."/>
            <person name="Ashoor H."/>
            <person name="Bougouffa S."/>
            <person name="Bajic V.B."/>
            <person name="Ryu T."/>
            <person name="Ravasi T."/>
            <person name="Bayer T."/>
            <person name="Micklem G."/>
            <person name="Kim H."/>
            <person name="Bhak J."/>
            <person name="Lajeunesse T.C."/>
            <person name="Voolstra C.R."/>
        </authorList>
    </citation>
    <scope>NUCLEOTIDE SEQUENCE [LARGE SCALE GENOMIC DNA]</scope>
    <source>
        <strain evidence="1 2">CCMP2467</strain>
    </source>
</reference>
<organism evidence="1 2">
    <name type="scientific">Symbiodinium microadriaticum</name>
    <name type="common">Dinoflagellate</name>
    <name type="synonym">Zooxanthella microadriatica</name>
    <dbReference type="NCBI Taxonomy" id="2951"/>
    <lineage>
        <taxon>Eukaryota</taxon>
        <taxon>Sar</taxon>
        <taxon>Alveolata</taxon>
        <taxon>Dinophyceae</taxon>
        <taxon>Suessiales</taxon>
        <taxon>Symbiodiniaceae</taxon>
        <taxon>Symbiodinium</taxon>
    </lineage>
</organism>
<dbReference type="EMBL" id="LSRX01002073">
    <property type="protein sequence ID" value="OLP76285.1"/>
    <property type="molecule type" value="Genomic_DNA"/>
</dbReference>
<name>A0A1Q9C029_SYMMI</name>
<protein>
    <submittedName>
        <fullName evidence="1">Uncharacterized protein</fullName>
    </submittedName>
</protein>
<evidence type="ECO:0000313" key="1">
    <source>
        <dbReference type="EMBL" id="OLP76285.1"/>
    </source>
</evidence>
<accession>A0A1Q9C029</accession>
<keyword evidence="2" id="KW-1185">Reference proteome</keyword>
<gene>
    <name evidence="1" type="ORF">AK812_SmicGene43800</name>
</gene>
<dbReference type="AlphaFoldDB" id="A0A1Q9C029"/>
<sequence length="99" mass="11193">MEGIRQFVCESRREELRIEIPEGYAMWDQYEGLVLDGERLEGVRQRDGTPANPAGRIKGFFQAKPAGRIKGGFWAHLRYRAGKAPAGRGGARQREARFS</sequence>